<dbReference type="AlphaFoldDB" id="A0A117QIU3"/>
<dbReference type="RefSeq" id="WP_244218192.1">
    <property type="nucleotide sequence ID" value="NZ_KQ948354.1"/>
</dbReference>
<feature type="region of interest" description="Disordered" evidence="1">
    <location>
        <begin position="98"/>
        <end position="191"/>
    </location>
</feature>
<protein>
    <submittedName>
        <fullName evidence="2">Uncharacterized protein</fullName>
    </submittedName>
</protein>
<proteinExistence type="predicted"/>
<evidence type="ECO:0000313" key="3">
    <source>
        <dbReference type="Proteomes" id="UP000053398"/>
    </source>
</evidence>
<reference evidence="2 3" key="1">
    <citation type="submission" date="2015-10" db="EMBL/GenBank/DDBJ databases">
        <title>Draft genome sequence of Streptomyces corchorusii DSM 40340, type strain for the species Streptomyces corchorusii.</title>
        <authorList>
            <person name="Ruckert C."/>
            <person name="Winkler A."/>
            <person name="Kalinowski J."/>
            <person name="Kampfer P."/>
            <person name="Glaeser S."/>
        </authorList>
    </citation>
    <scope>NUCLEOTIDE SEQUENCE [LARGE SCALE GENOMIC DNA]</scope>
    <source>
        <strain evidence="2 3">DSM 40340</strain>
    </source>
</reference>
<sequence>MTPIPAHSGAERESAPERTPGVRRGRHRKPRPRKVLLAAGGLALAAGVLSLVRAAPDAGVGAPGTAEAEPRLGAGGGSADRSADAAATIAAAPTALPSATSAMGGRSLAPTRTGSPVRTAAPGPGTATTASGGTAVPTARTSRTPGPPSATSRPPAPTASAPRPAPATSTPTPSPSHGPAEPEPRPGGVCVPVIGLCVDVLGDSPRRPAATAGRRGG</sequence>
<name>A0A117QIU3_STRCK</name>
<dbReference type="EMBL" id="LMWP01000009">
    <property type="protein sequence ID" value="KUN30718.1"/>
    <property type="molecule type" value="Genomic_DNA"/>
</dbReference>
<gene>
    <name evidence="2" type="ORF">AQJ11_10915</name>
</gene>
<feature type="region of interest" description="Disordered" evidence="1">
    <location>
        <begin position="57"/>
        <end position="86"/>
    </location>
</feature>
<feature type="compositionally biased region" description="Basic residues" evidence="1">
    <location>
        <begin position="21"/>
        <end position="33"/>
    </location>
</feature>
<feature type="region of interest" description="Disordered" evidence="1">
    <location>
        <begin position="1"/>
        <end position="33"/>
    </location>
</feature>
<dbReference type="Proteomes" id="UP000053398">
    <property type="component" value="Unassembled WGS sequence"/>
</dbReference>
<evidence type="ECO:0000313" key="2">
    <source>
        <dbReference type="EMBL" id="KUN30718.1"/>
    </source>
</evidence>
<organism evidence="2 3">
    <name type="scientific">Streptomyces corchorusii</name>
    <name type="common">Streptomyces chibaensis</name>
    <dbReference type="NCBI Taxonomy" id="1903"/>
    <lineage>
        <taxon>Bacteria</taxon>
        <taxon>Bacillati</taxon>
        <taxon>Actinomycetota</taxon>
        <taxon>Actinomycetes</taxon>
        <taxon>Kitasatosporales</taxon>
        <taxon>Streptomycetaceae</taxon>
        <taxon>Streptomyces</taxon>
    </lineage>
</organism>
<accession>A0A117QIU3</accession>
<feature type="compositionally biased region" description="Low complexity" evidence="1">
    <location>
        <begin position="119"/>
        <end position="179"/>
    </location>
</feature>
<comment type="caution">
    <text evidence="2">The sequence shown here is derived from an EMBL/GenBank/DDBJ whole genome shotgun (WGS) entry which is preliminary data.</text>
</comment>
<keyword evidence="3" id="KW-1185">Reference proteome</keyword>
<evidence type="ECO:0000256" key="1">
    <source>
        <dbReference type="SAM" id="MobiDB-lite"/>
    </source>
</evidence>